<evidence type="ECO:0000313" key="3">
    <source>
        <dbReference type="Proteomes" id="UP000199032"/>
    </source>
</evidence>
<dbReference type="EMBL" id="CZQA01000008">
    <property type="protein sequence ID" value="CUS35533.1"/>
    <property type="molecule type" value="Genomic_DNA"/>
</dbReference>
<keyword evidence="1" id="KW-1133">Transmembrane helix</keyword>
<dbReference type="Proteomes" id="UP000199032">
    <property type="component" value="Unassembled WGS sequence"/>
</dbReference>
<dbReference type="AlphaFoldDB" id="A0A0S4LFW7"/>
<protein>
    <submittedName>
        <fullName evidence="2">Uncharacterized protein</fullName>
    </submittedName>
</protein>
<evidence type="ECO:0000256" key="1">
    <source>
        <dbReference type="SAM" id="Phobius"/>
    </source>
</evidence>
<name>A0A0S4LFW7_9BACT</name>
<proteinExistence type="predicted"/>
<feature type="transmembrane region" description="Helical" evidence="1">
    <location>
        <begin position="20"/>
        <end position="36"/>
    </location>
</feature>
<organism evidence="2 3">
    <name type="scientific">Candidatus Nitrospira nitrosa</name>
    <dbReference type="NCBI Taxonomy" id="1742972"/>
    <lineage>
        <taxon>Bacteria</taxon>
        <taxon>Pseudomonadati</taxon>
        <taxon>Nitrospirota</taxon>
        <taxon>Nitrospiria</taxon>
        <taxon>Nitrospirales</taxon>
        <taxon>Nitrospiraceae</taxon>
        <taxon>Nitrospira</taxon>
    </lineage>
</organism>
<dbReference type="STRING" id="1742972.COMA1_20325"/>
<evidence type="ECO:0000313" key="2">
    <source>
        <dbReference type="EMBL" id="CUS35533.1"/>
    </source>
</evidence>
<keyword evidence="1" id="KW-0812">Transmembrane</keyword>
<keyword evidence="1" id="KW-0472">Membrane</keyword>
<keyword evidence="3" id="KW-1185">Reference proteome</keyword>
<accession>A0A0S4LFW7</accession>
<reference evidence="2 3" key="1">
    <citation type="submission" date="2015-10" db="EMBL/GenBank/DDBJ databases">
        <authorList>
            <person name="Gilbert D.G."/>
        </authorList>
    </citation>
    <scope>NUCLEOTIDE SEQUENCE [LARGE SCALE GENOMIC DNA]</scope>
    <source>
        <strain evidence="2">COMA1</strain>
    </source>
</reference>
<gene>
    <name evidence="2" type="ORF">COMA1_20325</name>
</gene>
<sequence>MTMATATPDSELKVKIGKMIFYITCAVGLWFFYWFAGIQCPC</sequence>